<dbReference type="AlphaFoldDB" id="A0A6A6S7D4"/>
<dbReference type="OrthoDB" id="3827557at2759"/>
<evidence type="ECO:0000313" key="1">
    <source>
        <dbReference type="EMBL" id="KAF2643659.1"/>
    </source>
</evidence>
<dbReference type="PANTHER" id="PTHR39609">
    <property type="entry name" value="RFEG-RELATED"/>
    <property type="match status" value="1"/>
</dbReference>
<reference evidence="1" key="1">
    <citation type="journal article" date="2020" name="Stud. Mycol.">
        <title>101 Dothideomycetes genomes: a test case for predicting lifestyles and emergence of pathogens.</title>
        <authorList>
            <person name="Haridas S."/>
            <person name="Albert R."/>
            <person name="Binder M."/>
            <person name="Bloem J."/>
            <person name="Labutti K."/>
            <person name="Salamov A."/>
            <person name="Andreopoulos B."/>
            <person name="Baker S."/>
            <person name="Barry K."/>
            <person name="Bills G."/>
            <person name="Bluhm B."/>
            <person name="Cannon C."/>
            <person name="Castanera R."/>
            <person name="Culley D."/>
            <person name="Daum C."/>
            <person name="Ezra D."/>
            <person name="Gonzalez J."/>
            <person name="Henrissat B."/>
            <person name="Kuo A."/>
            <person name="Liang C."/>
            <person name="Lipzen A."/>
            <person name="Lutzoni F."/>
            <person name="Magnuson J."/>
            <person name="Mondo S."/>
            <person name="Nolan M."/>
            <person name="Ohm R."/>
            <person name="Pangilinan J."/>
            <person name="Park H.-J."/>
            <person name="Ramirez L."/>
            <person name="Alfaro M."/>
            <person name="Sun H."/>
            <person name="Tritt A."/>
            <person name="Yoshinaga Y."/>
            <person name="Zwiers L.-H."/>
            <person name="Turgeon B."/>
            <person name="Goodwin S."/>
            <person name="Spatafora J."/>
            <person name="Crous P."/>
            <person name="Grigoriev I."/>
        </authorList>
    </citation>
    <scope>NUCLEOTIDE SEQUENCE</scope>
    <source>
        <strain evidence="1">CBS 473.64</strain>
    </source>
</reference>
<accession>A0A6A6S7D4</accession>
<dbReference type="Proteomes" id="UP000799753">
    <property type="component" value="Unassembled WGS sequence"/>
</dbReference>
<organism evidence="1 2">
    <name type="scientific">Massarina eburnea CBS 473.64</name>
    <dbReference type="NCBI Taxonomy" id="1395130"/>
    <lineage>
        <taxon>Eukaryota</taxon>
        <taxon>Fungi</taxon>
        <taxon>Dikarya</taxon>
        <taxon>Ascomycota</taxon>
        <taxon>Pezizomycotina</taxon>
        <taxon>Dothideomycetes</taxon>
        <taxon>Pleosporomycetidae</taxon>
        <taxon>Pleosporales</taxon>
        <taxon>Massarineae</taxon>
        <taxon>Massarinaceae</taxon>
        <taxon>Massarina</taxon>
    </lineage>
</organism>
<gene>
    <name evidence="1" type="ORF">P280DRAFT_487626</name>
</gene>
<dbReference type="EMBL" id="MU006779">
    <property type="protein sequence ID" value="KAF2643659.1"/>
    <property type="molecule type" value="Genomic_DNA"/>
</dbReference>
<protein>
    <submittedName>
        <fullName evidence="1">Uncharacterized protein</fullName>
    </submittedName>
</protein>
<sequence length="97" mass="10937">MVGQNSYFVPGFGISRAVMQNDIHYYCGPDAIVRPYTYQGRDGFLVTTTGPALTQAQIDDLKISSREYEEKQSRIADESSVFVNKPIPVHHRGRRST</sequence>
<evidence type="ECO:0000313" key="2">
    <source>
        <dbReference type="Proteomes" id="UP000799753"/>
    </source>
</evidence>
<name>A0A6A6S7D4_9PLEO</name>
<proteinExistence type="predicted"/>
<dbReference type="PANTHER" id="PTHR39609:SF2">
    <property type="entry name" value="TRANSCRIPTION FACTOR RFEG"/>
    <property type="match status" value="1"/>
</dbReference>
<keyword evidence="2" id="KW-1185">Reference proteome</keyword>